<dbReference type="Proteomes" id="UP000728032">
    <property type="component" value="Unassembled WGS sequence"/>
</dbReference>
<dbReference type="OrthoDB" id="6522499at2759"/>
<feature type="chain" id="PRO_5036211816" evidence="1">
    <location>
        <begin position="20"/>
        <end position="134"/>
    </location>
</feature>
<accession>A0A7R9QFD8</accession>
<dbReference type="EMBL" id="OC916313">
    <property type="protein sequence ID" value="CAD7643875.1"/>
    <property type="molecule type" value="Genomic_DNA"/>
</dbReference>
<sequence>MSKLIVLALVVVSCGVAYSQFDLHGYPQMERVVKTICAPGGLTPKRKKIVDDCNKLIPSFARSGFSGCVREVLRISKLTKPAVCYRAGPGGEKLTPCLQRKAKQGAKRLPPGIDIKAMREQVIQQYQSCMVKVL</sequence>
<gene>
    <name evidence="2" type="ORF">ONB1V03_LOCUS4370</name>
</gene>
<reference evidence="2" key="1">
    <citation type="submission" date="2020-11" db="EMBL/GenBank/DDBJ databases">
        <authorList>
            <person name="Tran Van P."/>
        </authorList>
    </citation>
    <scope>NUCLEOTIDE SEQUENCE</scope>
</reference>
<organism evidence="2">
    <name type="scientific">Oppiella nova</name>
    <dbReference type="NCBI Taxonomy" id="334625"/>
    <lineage>
        <taxon>Eukaryota</taxon>
        <taxon>Metazoa</taxon>
        <taxon>Ecdysozoa</taxon>
        <taxon>Arthropoda</taxon>
        <taxon>Chelicerata</taxon>
        <taxon>Arachnida</taxon>
        <taxon>Acari</taxon>
        <taxon>Acariformes</taxon>
        <taxon>Sarcoptiformes</taxon>
        <taxon>Oribatida</taxon>
        <taxon>Brachypylina</taxon>
        <taxon>Oppioidea</taxon>
        <taxon>Oppiidae</taxon>
        <taxon>Oppiella</taxon>
    </lineage>
</organism>
<evidence type="ECO:0000256" key="1">
    <source>
        <dbReference type="SAM" id="SignalP"/>
    </source>
</evidence>
<protein>
    <submittedName>
        <fullName evidence="2">Uncharacterized protein</fullName>
    </submittedName>
</protein>
<evidence type="ECO:0000313" key="2">
    <source>
        <dbReference type="EMBL" id="CAD7643875.1"/>
    </source>
</evidence>
<dbReference type="AlphaFoldDB" id="A0A7R9QFD8"/>
<feature type="signal peptide" evidence="1">
    <location>
        <begin position="1"/>
        <end position="19"/>
    </location>
</feature>
<evidence type="ECO:0000313" key="3">
    <source>
        <dbReference type="Proteomes" id="UP000728032"/>
    </source>
</evidence>
<keyword evidence="3" id="KW-1185">Reference proteome</keyword>
<name>A0A7R9QFD8_9ACAR</name>
<keyword evidence="1" id="KW-0732">Signal</keyword>
<dbReference type="EMBL" id="CAJPVJ010001488">
    <property type="protein sequence ID" value="CAG2164821.1"/>
    <property type="molecule type" value="Genomic_DNA"/>
</dbReference>
<proteinExistence type="predicted"/>